<dbReference type="GeneTree" id="ENSGT00390000007266"/>
<dbReference type="InterPro" id="IPR056596">
    <property type="entry name" value="FLAD1_M"/>
</dbReference>
<comment type="pathway">
    <text evidence="4 21">Cofactor biosynthesis; FAD biosynthesis; FAD from FMN: step 1/1.</text>
</comment>
<evidence type="ECO:0000256" key="21">
    <source>
        <dbReference type="PIRNR" id="PIRNR036620"/>
    </source>
</evidence>
<reference evidence="23 24" key="1">
    <citation type="journal article" date="2007" name="Nature">
        <title>Genome of the marsupial Monodelphis domestica reveals innovation in non-coding sequences.</title>
        <authorList>
            <person name="Mikkelsen T.S."/>
            <person name="Wakefield M.J."/>
            <person name="Aken B."/>
            <person name="Amemiya C.T."/>
            <person name="Chang J.L."/>
            <person name="Duke S."/>
            <person name="Garber M."/>
            <person name="Gentles A.J."/>
            <person name="Goodstadt L."/>
            <person name="Heger A."/>
            <person name="Jurka J."/>
            <person name="Kamal M."/>
            <person name="Mauceli E."/>
            <person name="Searle S.M."/>
            <person name="Sharpe T."/>
            <person name="Baker M.L."/>
            <person name="Batzer M.A."/>
            <person name="Benos P.V."/>
            <person name="Belov K."/>
            <person name="Clamp M."/>
            <person name="Cook A."/>
            <person name="Cuff J."/>
            <person name="Das R."/>
            <person name="Davidow L."/>
            <person name="Deakin J.E."/>
            <person name="Fazzari M.J."/>
            <person name="Glass J.L."/>
            <person name="Grabherr M."/>
            <person name="Greally J.M."/>
            <person name="Gu W."/>
            <person name="Hore T.A."/>
            <person name="Huttley G.A."/>
            <person name="Kleber M."/>
            <person name="Jirtle R.L."/>
            <person name="Koina E."/>
            <person name="Lee J.T."/>
            <person name="Mahony S."/>
            <person name="Marra M.A."/>
            <person name="Miller R.D."/>
            <person name="Nicholls R.D."/>
            <person name="Oda M."/>
            <person name="Papenfuss A.T."/>
            <person name="Parra Z.E."/>
            <person name="Pollock D.D."/>
            <person name="Ray D.A."/>
            <person name="Schein J.E."/>
            <person name="Speed T.P."/>
            <person name="Thompson K."/>
            <person name="VandeBerg J.L."/>
            <person name="Wade C.M."/>
            <person name="Walker J.A."/>
            <person name="Waters P.D."/>
            <person name="Webber C."/>
            <person name="Weidman J.R."/>
            <person name="Xie X."/>
            <person name="Zody M.C."/>
            <person name="Baldwin J."/>
            <person name="Abdouelleil A."/>
            <person name="Abdulkadir J."/>
            <person name="Abebe A."/>
            <person name="Abera B."/>
            <person name="Abreu J."/>
            <person name="Acer S.C."/>
            <person name="Aftuck L."/>
            <person name="Alexander A."/>
            <person name="An P."/>
            <person name="Anderson E."/>
            <person name="Anderson S."/>
            <person name="Arachi H."/>
            <person name="Azer M."/>
            <person name="Bachantsang P."/>
            <person name="Barry A."/>
            <person name="Bayul T."/>
            <person name="Berlin A."/>
            <person name="Bessette D."/>
            <person name="Bloom T."/>
            <person name="Bloom T."/>
            <person name="Boguslavskiy L."/>
            <person name="Bonnet C."/>
            <person name="Boukhgalter B."/>
            <person name="Bourzgui I."/>
            <person name="Brown A."/>
            <person name="Cahill P."/>
            <person name="Channer S."/>
            <person name="Cheshatsang Y."/>
            <person name="Chuda L."/>
            <person name="Citroen M."/>
            <person name="Collymore A."/>
            <person name="Cooke P."/>
            <person name="Costello M."/>
            <person name="D'Aco K."/>
            <person name="Daza R."/>
            <person name="De Haan G."/>
            <person name="DeGray S."/>
            <person name="DeMaso C."/>
            <person name="Dhargay N."/>
            <person name="Dooley K."/>
            <person name="Dooley E."/>
            <person name="Doricent M."/>
            <person name="Dorje P."/>
            <person name="Dorjee K."/>
            <person name="Dupes A."/>
            <person name="Elong R."/>
            <person name="Falk J."/>
            <person name="Farina A."/>
            <person name="Faro S."/>
            <person name="Ferguson D."/>
            <person name="Fisher S."/>
            <person name="Foley C.D."/>
            <person name="Franke A."/>
            <person name="Friedrich D."/>
            <person name="Gadbois L."/>
            <person name="Gearin G."/>
            <person name="Gearin C.R."/>
            <person name="Giannoukos G."/>
            <person name="Goode T."/>
            <person name="Graham J."/>
            <person name="Grandbois E."/>
            <person name="Grewal S."/>
            <person name="Gyaltsen K."/>
            <person name="Hafez N."/>
            <person name="Hagos B."/>
            <person name="Hall J."/>
            <person name="Henson C."/>
            <person name="Hollinger A."/>
            <person name="Honan T."/>
            <person name="Huard M.D."/>
            <person name="Hughes L."/>
            <person name="Hurhula B."/>
            <person name="Husby M.E."/>
            <person name="Kamat A."/>
            <person name="Kanga B."/>
            <person name="Kashin S."/>
            <person name="Khazanovich D."/>
            <person name="Kisner P."/>
            <person name="Lance K."/>
            <person name="Lara M."/>
            <person name="Lee W."/>
            <person name="Lennon N."/>
            <person name="Letendre F."/>
            <person name="LeVine R."/>
            <person name="Lipovsky A."/>
            <person name="Liu X."/>
            <person name="Liu J."/>
            <person name="Liu S."/>
            <person name="Lokyitsang T."/>
            <person name="Lokyitsang Y."/>
            <person name="Lubonja R."/>
            <person name="Lui A."/>
            <person name="MacDonald P."/>
            <person name="Magnisalis V."/>
            <person name="Maru K."/>
            <person name="Matthews C."/>
            <person name="McCusker W."/>
            <person name="McDonough S."/>
            <person name="Mehta T."/>
            <person name="Meldrim J."/>
            <person name="Meneus L."/>
            <person name="Mihai O."/>
            <person name="Mihalev A."/>
            <person name="Mihova T."/>
            <person name="Mittelman R."/>
            <person name="Mlenga V."/>
            <person name="Montmayeur A."/>
            <person name="Mulrain L."/>
            <person name="Navidi A."/>
            <person name="Naylor J."/>
            <person name="Negash T."/>
            <person name="Nguyen T."/>
            <person name="Nguyen N."/>
            <person name="Nicol R."/>
            <person name="Norbu C."/>
            <person name="Norbu N."/>
            <person name="Novod N."/>
            <person name="O'Neill B."/>
            <person name="Osman S."/>
            <person name="Markiewicz E."/>
            <person name="Oyono O.L."/>
            <person name="Patti C."/>
            <person name="Phunkhang P."/>
            <person name="Pierre F."/>
            <person name="Priest M."/>
            <person name="Raghuraman S."/>
            <person name="Rege F."/>
            <person name="Reyes R."/>
            <person name="Rise C."/>
            <person name="Rogov P."/>
            <person name="Ross K."/>
            <person name="Ryan E."/>
            <person name="Settipalli S."/>
            <person name="Shea T."/>
            <person name="Sherpa N."/>
            <person name="Shi L."/>
            <person name="Shih D."/>
            <person name="Sparrow T."/>
            <person name="Spaulding J."/>
            <person name="Stalker J."/>
            <person name="Stange-Thomann N."/>
            <person name="Stavropoulos S."/>
            <person name="Stone C."/>
            <person name="Strader C."/>
            <person name="Tesfaye S."/>
            <person name="Thomson T."/>
            <person name="Thoulutsang Y."/>
            <person name="Thoulutsang D."/>
            <person name="Topham K."/>
            <person name="Topping I."/>
            <person name="Tsamla T."/>
            <person name="Vassiliev H."/>
            <person name="Vo A."/>
            <person name="Wangchuk T."/>
            <person name="Wangdi T."/>
            <person name="Weiand M."/>
            <person name="Wilkinson J."/>
            <person name="Wilson A."/>
            <person name="Yadav S."/>
            <person name="Young G."/>
            <person name="Yu Q."/>
            <person name="Zembek L."/>
            <person name="Zhong D."/>
            <person name="Zimmer A."/>
            <person name="Zwirko Z."/>
            <person name="Jaffe D.B."/>
            <person name="Alvarez P."/>
            <person name="Brockman W."/>
            <person name="Butler J."/>
            <person name="Chin C."/>
            <person name="Gnerre S."/>
            <person name="MacCallum I."/>
            <person name="Graves J.A."/>
            <person name="Ponting C.P."/>
            <person name="Breen M."/>
            <person name="Samollow P.B."/>
            <person name="Lander E.S."/>
            <person name="Lindblad-Toh K."/>
        </authorList>
    </citation>
    <scope>NUCLEOTIDE SEQUENCE [LARGE SCALE GENOMIC DNA]</scope>
</reference>
<dbReference type="CTD" id="80308"/>
<evidence type="ECO:0000256" key="17">
    <source>
        <dbReference type="ARBA" id="ARBA00031145"/>
    </source>
</evidence>
<evidence type="ECO:0000256" key="4">
    <source>
        <dbReference type="ARBA" id="ARBA00004726"/>
    </source>
</evidence>
<evidence type="ECO:0000256" key="2">
    <source>
        <dbReference type="ARBA" id="ARBA00003316"/>
    </source>
</evidence>
<evidence type="ECO:0000256" key="19">
    <source>
        <dbReference type="ARBA" id="ARBA00031871"/>
    </source>
</evidence>
<dbReference type="InterPro" id="IPR002500">
    <property type="entry name" value="PAPS_reduct_dom"/>
</dbReference>
<dbReference type="SUPFAM" id="SSF52402">
    <property type="entry name" value="Adenine nucleotide alpha hydrolases-like"/>
    <property type="match status" value="1"/>
</dbReference>
<dbReference type="CDD" id="cd23948">
    <property type="entry name" value="FAD_synthase"/>
    <property type="match status" value="1"/>
</dbReference>
<dbReference type="eggNOG" id="KOG2644">
    <property type="taxonomic scope" value="Eukaryota"/>
</dbReference>
<dbReference type="InterPro" id="IPR014729">
    <property type="entry name" value="Rossmann-like_a/b/a_fold"/>
</dbReference>
<dbReference type="STRING" id="13616.ENSMODP00000021377"/>
<evidence type="ECO:0000256" key="9">
    <source>
        <dbReference type="ARBA" id="ARBA00022490"/>
    </source>
</evidence>
<keyword evidence="9" id="KW-0963">Cytoplasm</keyword>
<keyword evidence="24" id="KW-1185">Reference proteome</keyword>
<dbReference type="GO" id="GO:0005759">
    <property type="term" value="C:mitochondrial matrix"/>
    <property type="evidence" value="ECO:0007669"/>
    <property type="project" value="Ensembl"/>
</dbReference>
<gene>
    <name evidence="23" type="primary">FLAD1</name>
</gene>
<keyword evidence="14 21" id="KW-0547">Nucleotide-binding</keyword>
<keyword evidence="10 21" id="KW-0285">Flavoprotein</keyword>
<comment type="similarity">
    <text evidence="5 21">In the C-terminal section; belongs to the PAPS reductase family. FAD1 subfamily.</text>
</comment>
<comment type="cofactor">
    <cofactor evidence="1 21">
        <name>Mg(2+)</name>
        <dbReference type="ChEBI" id="CHEBI:18420"/>
    </cofactor>
</comment>
<evidence type="ECO:0000256" key="6">
    <source>
        <dbReference type="ARBA" id="ARBA00007589"/>
    </source>
</evidence>
<dbReference type="Proteomes" id="UP000002280">
    <property type="component" value="Chromosome 2"/>
</dbReference>
<name>F6U398_MONDO</name>
<dbReference type="Pfam" id="PF00994">
    <property type="entry name" value="MoCF_biosynth"/>
    <property type="match status" value="1"/>
</dbReference>
<evidence type="ECO:0000256" key="13">
    <source>
        <dbReference type="ARBA" id="ARBA00022695"/>
    </source>
</evidence>
<keyword evidence="11 21" id="KW-0288">FMN</keyword>
<keyword evidence="15 21" id="KW-0274">FAD</keyword>
<organism evidence="23 24">
    <name type="scientific">Monodelphis domestica</name>
    <name type="common">Gray short-tailed opossum</name>
    <dbReference type="NCBI Taxonomy" id="13616"/>
    <lineage>
        <taxon>Eukaryota</taxon>
        <taxon>Metazoa</taxon>
        <taxon>Chordata</taxon>
        <taxon>Craniata</taxon>
        <taxon>Vertebrata</taxon>
        <taxon>Euteleostomi</taxon>
        <taxon>Mammalia</taxon>
        <taxon>Metatheria</taxon>
        <taxon>Didelphimorphia</taxon>
        <taxon>Didelphidae</taxon>
        <taxon>Monodelphis</taxon>
    </lineage>
</organism>
<dbReference type="Ensembl" id="ENSMODT00000021752.2">
    <property type="protein sequence ID" value="ENSMODP00000021377.2"/>
    <property type="gene ID" value="ENSMODG00000017131.2"/>
</dbReference>
<comment type="subcellular location">
    <subcellularLocation>
        <location evidence="3">Cytoplasm</location>
    </subcellularLocation>
</comment>
<dbReference type="PANTHER" id="PTHR23293">
    <property type="entry name" value="FAD SYNTHETASE-RELATED FMN ADENYLYLTRANSFERASE"/>
    <property type="match status" value="1"/>
</dbReference>
<evidence type="ECO:0000256" key="14">
    <source>
        <dbReference type="ARBA" id="ARBA00022741"/>
    </source>
</evidence>
<keyword evidence="13 21" id="KW-0548">Nucleotidyltransferase</keyword>
<dbReference type="EC" id="2.7.7.2" evidence="7 21"/>
<dbReference type="PANTHER" id="PTHR23293:SF9">
    <property type="entry name" value="FAD SYNTHASE"/>
    <property type="match status" value="1"/>
</dbReference>
<dbReference type="HOGENOM" id="CLU_030805_8_0_1"/>
<dbReference type="AlphaFoldDB" id="F6U398"/>
<sequence length="484" mass="54189">MATTRKNVTAGIIIIGDEILKGYTQDTNTFFLCRTLRTMGVQVSRIAVVPDEVMAIAEEVASFSTRFTHVLTSGGIGPTHDDITFEAVAQAFGDKLEPHPELEKAVKALGVTGLEKMVRVPSTARLHYGTDPKTGNPFQFPLVSVRNVYLFPGIPELQQRVLRGLSELFKNEGMQFHLCELYLAQEESAVASILTEAQTHFGHRLGIGSYPDWNSNYYRVKLTLDSDEKEAVEEAQAYLTAHLPPGALVPFTSNAVEQAGEAVYKLAKSGTPLGEKVTGALKTVEEALSRYTLAQLCVGFNGGKDCTALLHLFHAAVQRKFPESKVPLHILYIRGISPFPELEQFLKETAKRYKLQVLQFEGDMKQALCELRVQNPNLEAVLMGTRRTDPSSRSLSPLSPTDPDWPQYMRINPLLDWTYRDIWDFLRQLFVPYCILYDWGYTSLGSQENTKKNVALKYQGPGGCPAYRPAYQLENENEERNSRT</sequence>
<evidence type="ECO:0000256" key="8">
    <source>
        <dbReference type="ARBA" id="ARBA00015431"/>
    </source>
</evidence>
<dbReference type="FunCoup" id="F6U398">
    <property type="interactions" value="613"/>
</dbReference>
<dbReference type="GO" id="GO:0006747">
    <property type="term" value="P:FAD biosynthetic process"/>
    <property type="evidence" value="ECO:0000318"/>
    <property type="project" value="GO_Central"/>
</dbReference>
<dbReference type="GO" id="GO:0005634">
    <property type="term" value="C:nucleus"/>
    <property type="evidence" value="ECO:0007669"/>
    <property type="project" value="Ensembl"/>
</dbReference>
<evidence type="ECO:0000313" key="24">
    <source>
        <dbReference type="Proteomes" id="UP000002280"/>
    </source>
</evidence>
<evidence type="ECO:0000256" key="20">
    <source>
        <dbReference type="ARBA" id="ARBA00049494"/>
    </source>
</evidence>
<evidence type="ECO:0000256" key="16">
    <source>
        <dbReference type="ARBA" id="ARBA00022840"/>
    </source>
</evidence>
<dbReference type="Pfam" id="PF01507">
    <property type="entry name" value="PAPS_reduct"/>
    <property type="match status" value="2"/>
</dbReference>
<dbReference type="GO" id="GO:0005829">
    <property type="term" value="C:cytosol"/>
    <property type="evidence" value="ECO:0007669"/>
    <property type="project" value="Ensembl"/>
</dbReference>
<comment type="similarity">
    <text evidence="6 21">In the N-terminal section; belongs to the MoaB/Mog family.</text>
</comment>
<dbReference type="SUPFAM" id="SSF53218">
    <property type="entry name" value="Molybdenum cofactor biosynthesis proteins"/>
    <property type="match status" value="1"/>
</dbReference>
<reference evidence="23" key="3">
    <citation type="submission" date="2025-09" db="UniProtKB">
        <authorList>
            <consortium name="Ensembl"/>
        </authorList>
    </citation>
    <scope>IDENTIFICATION</scope>
</reference>
<dbReference type="InParanoid" id="F6U398"/>
<dbReference type="KEGG" id="mdo:100021410"/>
<evidence type="ECO:0000256" key="18">
    <source>
        <dbReference type="ARBA" id="ARBA00031676"/>
    </source>
</evidence>
<evidence type="ECO:0000256" key="7">
    <source>
        <dbReference type="ARBA" id="ARBA00012393"/>
    </source>
</evidence>
<dbReference type="OMA" id="NSHFLCK"/>
<dbReference type="FunFam" id="3.40.50.620:FF:000113">
    <property type="entry name" value="FAD synthase"/>
    <property type="match status" value="1"/>
</dbReference>
<feature type="domain" description="MoaB/Mog" evidence="22">
    <location>
        <begin position="11"/>
        <end position="172"/>
    </location>
</feature>
<evidence type="ECO:0000256" key="3">
    <source>
        <dbReference type="ARBA" id="ARBA00004496"/>
    </source>
</evidence>
<evidence type="ECO:0000256" key="10">
    <source>
        <dbReference type="ARBA" id="ARBA00022630"/>
    </source>
</evidence>
<dbReference type="CDD" id="cd00885">
    <property type="entry name" value="cinA"/>
    <property type="match status" value="1"/>
</dbReference>
<dbReference type="FunFam" id="3.40.980.10:FF:000007">
    <property type="entry name" value="FAD synthase"/>
    <property type="match status" value="1"/>
</dbReference>
<evidence type="ECO:0000256" key="1">
    <source>
        <dbReference type="ARBA" id="ARBA00001946"/>
    </source>
</evidence>
<dbReference type="RefSeq" id="XP_056672300.1">
    <property type="nucleotide sequence ID" value="XM_056816322.1"/>
</dbReference>
<dbReference type="RefSeq" id="XP_016285887.1">
    <property type="nucleotide sequence ID" value="XM_016430401.2"/>
</dbReference>
<dbReference type="PIRSF" id="PIRSF036620">
    <property type="entry name" value="MPTbdFAD"/>
    <property type="match status" value="1"/>
</dbReference>
<protein>
    <recommendedName>
        <fullName evidence="8 21">FAD synthase</fullName>
        <ecNumber evidence="7 21">2.7.7.2</ecNumber>
    </recommendedName>
    <alternativeName>
        <fullName evidence="17 21">FAD pyrophosphorylase</fullName>
    </alternativeName>
    <alternativeName>
        <fullName evidence="19 21">FMN adenylyltransferase</fullName>
    </alternativeName>
    <alternativeName>
        <fullName evidence="18 21">Flavin adenine dinucleotide synthase</fullName>
    </alternativeName>
</protein>
<dbReference type="UniPathway" id="UPA00277">
    <property type="reaction ID" value="UER00407"/>
</dbReference>
<dbReference type="InterPro" id="IPR012183">
    <property type="entry name" value="FAD_synth_MoaB/Mog-bd"/>
</dbReference>
<dbReference type="InterPro" id="IPR036425">
    <property type="entry name" value="MoaB/Mog-like_dom_sf"/>
</dbReference>
<dbReference type="OrthoDB" id="270728at2759"/>
<dbReference type="GO" id="GO:0005886">
    <property type="term" value="C:plasma membrane"/>
    <property type="evidence" value="ECO:0007669"/>
    <property type="project" value="Ensembl"/>
</dbReference>
<evidence type="ECO:0000259" key="22">
    <source>
        <dbReference type="SMART" id="SM00852"/>
    </source>
</evidence>
<dbReference type="InterPro" id="IPR001453">
    <property type="entry name" value="MoaB/Mog_dom"/>
</dbReference>
<evidence type="ECO:0000256" key="11">
    <source>
        <dbReference type="ARBA" id="ARBA00022643"/>
    </source>
</evidence>
<accession>F6U398</accession>
<reference evidence="23" key="2">
    <citation type="submission" date="2025-08" db="UniProtKB">
        <authorList>
            <consortium name="Ensembl"/>
        </authorList>
    </citation>
    <scope>IDENTIFICATION</scope>
</reference>
<dbReference type="GeneID" id="100021410"/>
<keyword evidence="16 21" id="KW-0067">ATP-binding</keyword>
<evidence type="ECO:0000256" key="12">
    <source>
        <dbReference type="ARBA" id="ARBA00022679"/>
    </source>
</evidence>
<dbReference type="GO" id="GO:0003919">
    <property type="term" value="F:FMN adenylyltransferase activity"/>
    <property type="evidence" value="ECO:0000318"/>
    <property type="project" value="GO_Central"/>
</dbReference>
<comment type="function">
    <text evidence="2 21">Catalyzes the adenylation of flavin mononucleotide (FMN) to form flavin adenine dinucleotide (FAD) coenzyme.</text>
</comment>
<evidence type="ECO:0000256" key="5">
    <source>
        <dbReference type="ARBA" id="ARBA00006749"/>
    </source>
</evidence>
<proteinExistence type="inferred from homology"/>
<evidence type="ECO:0000313" key="23">
    <source>
        <dbReference type="Ensembl" id="ENSMODP00000021377.2"/>
    </source>
</evidence>
<dbReference type="SMART" id="SM00852">
    <property type="entry name" value="MoCF_biosynth"/>
    <property type="match status" value="1"/>
</dbReference>
<keyword evidence="12 21" id="KW-0808">Transferase</keyword>
<dbReference type="GO" id="GO:0005524">
    <property type="term" value="F:ATP binding"/>
    <property type="evidence" value="ECO:0007669"/>
    <property type="project" value="UniProtKB-UniRule"/>
</dbReference>
<evidence type="ECO:0000256" key="15">
    <source>
        <dbReference type="ARBA" id="ARBA00022827"/>
    </source>
</evidence>
<dbReference type="GO" id="GO:0006771">
    <property type="term" value="P:riboflavin metabolic process"/>
    <property type="evidence" value="ECO:0007669"/>
    <property type="project" value="Ensembl"/>
</dbReference>
<dbReference type="Pfam" id="PF24102">
    <property type="entry name" value="FLAD1_M"/>
    <property type="match status" value="1"/>
</dbReference>
<dbReference type="GO" id="GO:0042802">
    <property type="term" value="F:identical protein binding"/>
    <property type="evidence" value="ECO:0007669"/>
    <property type="project" value="Ensembl"/>
</dbReference>
<dbReference type="Gene3D" id="3.40.50.620">
    <property type="entry name" value="HUPs"/>
    <property type="match status" value="1"/>
</dbReference>
<dbReference type="Bgee" id="ENSMODG00000017131">
    <property type="expression patterns" value="Expressed in liver and 17 other cell types or tissues"/>
</dbReference>
<dbReference type="Gene3D" id="3.40.980.10">
    <property type="entry name" value="MoaB/Mog-like domain"/>
    <property type="match status" value="1"/>
</dbReference>
<dbReference type="GO" id="GO:0047884">
    <property type="term" value="F:FAD diphosphatase activity"/>
    <property type="evidence" value="ECO:0007669"/>
    <property type="project" value="Ensembl"/>
</dbReference>
<comment type="catalytic activity">
    <reaction evidence="20 21">
        <text>FMN + ATP + H(+) = FAD + diphosphate</text>
        <dbReference type="Rhea" id="RHEA:17237"/>
        <dbReference type="ChEBI" id="CHEBI:15378"/>
        <dbReference type="ChEBI" id="CHEBI:30616"/>
        <dbReference type="ChEBI" id="CHEBI:33019"/>
        <dbReference type="ChEBI" id="CHEBI:57692"/>
        <dbReference type="ChEBI" id="CHEBI:58210"/>
        <dbReference type="EC" id="2.7.7.2"/>
    </reaction>
</comment>